<dbReference type="AlphaFoldDB" id="A0A4R7C4P7"/>
<dbReference type="Pfam" id="PF07883">
    <property type="entry name" value="Cupin_2"/>
    <property type="match status" value="1"/>
</dbReference>
<sequence>MSGPVKAYNWSDVPAREVRPGVTQRGFRGDQCLVTYNTLAPGMEPKPHSHPFDQVFMLISGRVTLHVGEQVIECGPGTVVQIPRDVVHWADAPSPEDGIAVNIDVFAPMREDYGYMVAYQER</sequence>
<dbReference type="PANTHER" id="PTHR40112:SF1">
    <property type="entry name" value="H2HPP ISOMERASE"/>
    <property type="match status" value="1"/>
</dbReference>
<dbReference type="RefSeq" id="WP_133768364.1">
    <property type="nucleotide sequence ID" value="NZ_SNZR01000011.1"/>
</dbReference>
<proteinExistence type="predicted"/>
<dbReference type="InterPro" id="IPR011051">
    <property type="entry name" value="RmlC_Cupin_sf"/>
</dbReference>
<accession>A0A4R7C4P7</accession>
<dbReference type="InterPro" id="IPR052535">
    <property type="entry name" value="Bacilysin_H2HPP_isomerase"/>
</dbReference>
<dbReference type="Gene3D" id="2.60.120.10">
    <property type="entry name" value="Jelly Rolls"/>
    <property type="match status" value="1"/>
</dbReference>
<gene>
    <name evidence="2" type="ORF">EV668_0616</name>
</gene>
<reference evidence="2 3" key="1">
    <citation type="submission" date="2019-03" db="EMBL/GenBank/DDBJ databases">
        <title>Genomic Encyclopedia of Type Strains, Phase IV (KMG-IV): sequencing the most valuable type-strain genomes for metagenomic binning, comparative biology and taxonomic classification.</title>
        <authorList>
            <person name="Goeker M."/>
        </authorList>
    </citation>
    <scope>NUCLEOTIDE SEQUENCE [LARGE SCALE GENOMIC DNA]</scope>
    <source>
        <strain evidence="2 3">DSM 25903</strain>
    </source>
</reference>
<dbReference type="InterPro" id="IPR013096">
    <property type="entry name" value="Cupin_2"/>
</dbReference>
<name>A0A4R7C4P7_9HYPH</name>
<dbReference type="CDD" id="cd02238">
    <property type="entry name" value="cupin_KdgF"/>
    <property type="match status" value="1"/>
</dbReference>
<dbReference type="InterPro" id="IPR014710">
    <property type="entry name" value="RmlC-like_jellyroll"/>
</dbReference>
<evidence type="ECO:0000313" key="3">
    <source>
        <dbReference type="Proteomes" id="UP000295122"/>
    </source>
</evidence>
<dbReference type="OrthoDB" id="122936at2"/>
<evidence type="ECO:0000259" key="1">
    <source>
        <dbReference type="Pfam" id="PF07883"/>
    </source>
</evidence>
<dbReference type="Proteomes" id="UP000295122">
    <property type="component" value="Unassembled WGS sequence"/>
</dbReference>
<dbReference type="EMBL" id="SNZR01000011">
    <property type="protein sequence ID" value="TDR93358.1"/>
    <property type="molecule type" value="Genomic_DNA"/>
</dbReference>
<dbReference type="PANTHER" id="PTHR40112">
    <property type="entry name" value="H2HPP ISOMERASE"/>
    <property type="match status" value="1"/>
</dbReference>
<organism evidence="2 3">
    <name type="scientific">Enterovirga rhinocerotis</name>
    <dbReference type="NCBI Taxonomy" id="1339210"/>
    <lineage>
        <taxon>Bacteria</taxon>
        <taxon>Pseudomonadati</taxon>
        <taxon>Pseudomonadota</taxon>
        <taxon>Alphaproteobacteria</taxon>
        <taxon>Hyphomicrobiales</taxon>
        <taxon>Methylobacteriaceae</taxon>
        <taxon>Enterovirga</taxon>
    </lineage>
</organism>
<keyword evidence="3" id="KW-1185">Reference proteome</keyword>
<evidence type="ECO:0000313" key="2">
    <source>
        <dbReference type="EMBL" id="TDR93358.1"/>
    </source>
</evidence>
<protein>
    <submittedName>
        <fullName evidence="2">Cupin domain</fullName>
    </submittedName>
</protein>
<dbReference type="SUPFAM" id="SSF51182">
    <property type="entry name" value="RmlC-like cupins"/>
    <property type="match status" value="1"/>
</dbReference>
<comment type="caution">
    <text evidence="2">The sequence shown here is derived from an EMBL/GenBank/DDBJ whole genome shotgun (WGS) entry which is preliminary data.</text>
</comment>
<feature type="domain" description="Cupin type-2" evidence="1">
    <location>
        <begin position="38"/>
        <end position="101"/>
    </location>
</feature>